<dbReference type="InterPro" id="IPR020635">
    <property type="entry name" value="Tyr_kinase_cat_dom"/>
</dbReference>
<evidence type="ECO:0000256" key="4">
    <source>
        <dbReference type="ARBA" id="ARBA00022777"/>
    </source>
</evidence>
<dbReference type="Gene3D" id="2.30.29.30">
    <property type="entry name" value="Pleckstrin-homology domain (PH domain)/Phosphotyrosine-binding domain (PTB)"/>
    <property type="match status" value="1"/>
</dbReference>
<dbReference type="InterPro" id="IPR041046">
    <property type="entry name" value="FERM_F2"/>
</dbReference>
<dbReference type="Pfam" id="PF18377">
    <property type="entry name" value="FERM_F2"/>
    <property type="match status" value="1"/>
</dbReference>
<accession>A0ABV0YBR9</accession>
<proteinExistence type="inferred from homology"/>
<dbReference type="InterPro" id="IPR000719">
    <property type="entry name" value="Prot_kinase_dom"/>
</dbReference>
<dbReference type="InterPro" id="IPR035963">
    <property type="entry name" value="FERM_2"/>
</dbReference>
<dbReference type="Pfam" id="PF17887">
    <property type="entry name" value="Jak1_Phl"/>
    <property type="match status" value="1"/>
</dbReference>
<comment type="catalytic activity">
    <reaction evidence="7">
        <text>L-tyrosyl-[protein] + ATP = O-phospho-L-tyrosyl-[protein] + ADP + H(+)</text>
        <dbReference type="Rhea" id="RHEA:10596"/>
        <dbReference type="Rhea" id="RHEA-COMP:10136"/>
        <dbReference type="Rhea" id="RHEA-COMP:20101"/>
        <dbReference type="ChEBI" id="CHEBI:15378"/>
        <dbReference type="ChEBI" id="CHEBI:30616"/>
        <dbReference type="ChEBI" id="CHEBI:46858"/>
        <dbReference type="ChEBI" id="CHEBI:61978"/>
        <dbReference type="ChEBI" id="CHEBI:456216"/>
        <dbReference type="EC" id="2.7.10.2"/>
    </reaction>
</comment>
<evidence type="ECO:0000256" key="2">
    <source>
        <dbReference type="ARBA" id="ARBA00022679"/>
    </source>
</evidence>
<dbReference type="Gene3D" id="3.30.200.20">
    <property type="entry name" value="Phosphorylase Kinase, domain 1"/>
    <property type="match status" value="1"/>
</dbReference>
<feature type="domain" description="Protein kinase" evidence="9">
    <location>
        <begin position="944"/>
        <end position="1130"/>
    </location>
</feature>
<dbReference type="InterPro" id="IPR013874">
    <property type="entry name" value="Cdc37_Hsp90-bd"/>
</dbReference>
<dbReference type="SUPFAM" id="SSF47031">
    <property type="entry name" value="Second domain of FERM"/>
    <property type="match status" value="1"/>
</dbReference>
<dbReference type="InterPro" id="IPR041381">
    <property type="entry name" value="JAK1-3/TYK2_PHL_dom"/>
</dbReference>
<dbReference type="InterPro" id="IPR000980">
    <property type="entry name" value="SH2"/>
</dbReference>
<dbReference type="EMBL" id="JAHRIP010028787">
    <property type="protein sequence ID" value="MEQ2291107.1"/>
    <property type="molecule type" value="Genomic_DNA"/>
</dbReference>
<evidence type="ECO:0000313" key="11">
    <source>
        <dbReference type="EMBL" id="MEQ2291107.1"/>
    </source>
</evidence>
<protein>
    <recommendedName>
        <fullName evidence="7">Tyrosine-protein kinase</fullName>
        <ecNumber evidence="7">2.7.10.2</ecNumber>
    </recommendedName>
</protein>
<dbReference type="SMART" id="SM00252">
    <property type="entry name" value="SH2"/>
    <property type="match status" value="1"/>
</dbReference>
<dbReference type="SUPFAM" id="SSF55550">
    <property type="entry name" value="SH2 domain"/>
    <property type="match status" value="1"/>
</dbReference>
<dbReference type="SMART" id="SM01069">
    <property type="entry name" value="CDC37_C"/>
    <property type="match status" value="1"/>
</dbReference>
<dbReference type="InterPro" id="IPR041155">
    <property type="entry name" value="FERM_F1"/>
</dbReference>
<dbReference type="SUPFAM" id="SSF101391">
    <property type="entry name" value="Hsp90 co-chaperone CDC37"/>
    <property type="match status" value="1"/>
</dbReference>
<dbReference type="PROSITE" id="PS50011">
    <property type="entry name" value="PROTEIN_KINASE_DOM"/>
    <property type="match status" value="1"/>
</dbReference>
<dbReference type="SMART" id="SM00219">
    <property type="entry name" value="TyrKc"/>
    <property type="match status" value="1"/>
</dbReference>
<keyword evidence="6 7" id="KW-0829">Tyrosine-protein kinase</keyword>
<evidence type="ECO:0000256" key="6">
    <source>
        <dbReference type="ARBA" id="ARBA00023137"/>
    </source>
</evidence>
<evidence type="ECO:0000313" key="12">
    <source>
        <dbReference type="Proteomes" id="UP001469553"/>
    </source>
</evidence>
<dbReference type="InterPro" id="IPR013873">
    <property type="entry name" value="Cdc37_C"/>
</dbReference>
<dbReference type="SMART" id="SM01071">
    <property type="entry name" value="CDC37_N"/>
    <property type="match status" value="1"/>
</dbReference>
<sequence length="1130" mass="130226">MSRIDYSVWDHIEVSDDEDDTHPNIDTPSLFRWRHQARVERMEDFQKKGEEFNKSLIDCRRKLAETQKKLQQLNVASSDDAKAELNKVQAEEKKLKKEERDLAKKLEEHRREEKKMPWNVDTLSRDGFSKSVVNVKPEAGEETEEDKEQKHKTFVEKYEKQIKHFGMLRRWDDSQKYLSDNPYLVCEETANYLVIMCIDLEVEEKHALMEQVAHQTIVMQFILELAKSLKVDPRGCFRQFFAKIKTADQPYQDAFNDELESFKERVRGRAKIRIEKAMKELEEEERQKRLGPGGLDPVEVYETLPPEMQKCFDEKDIQMLQDVISKMDPTEAKHHMKRCIDSGLWVSNAKGEEDGKDEEPTYEELDVTVIFSNMPKKSGSLKSGKIPAPNDVHQSQGIHVYLFWTKEGERYLSHTSGDVTAEELCISGAEAVGITPLCHVLFALYNPKTNCWYSPNHVFSPDEKSSEVVHYCMRFYFRNWHGLNEKEPTVSRYTLKSGTDHTGSPLLDMTSLEYLFAQAKHKFVHYVEEPQCEEENNRFKNESLGMAVLHLSHLAMQQKCTLQEVAGKIGFQNCIPRTFAENISRDNFLTKIRIRRVFTEFVQTFQQHTVEKGQLGAHEIMYKYISTLENLVPRFGTETFSVTHLQLREDGEESSSYSSVNQSDDISKDDFRAPLTHEIMVSGIKGIQWRMLKTQKAEENSYHRRGYVNTKTSKQSVSNPPHKWTSFCDFREITHIAITEANVCISTQNNHSMEVQMNSSQEAHSFISLLDGYYRLTADAHHYLCHEVAPPRVVLSEANLLHGPMHDDFVLHKLKKEAGEEGTFLVRWSALDYHRIILAVLNRNENGSKPSHKQFRIQQKGSAFCMEGWDKDFSSVKELTDSLKTYVLKSGSDNFTVRKCCLPKQGEISNLLVKRQGIDHHTHSDSLPLNLTELRFHQIKDKEIRQDHHLGRGTRTNIYAGRLLLREEENDEFNNNLSQSKGIRVVLKILDESHKDIALAFFETASLMSQVSHSHLVFVHGVSVKGSENIMVEEYLEYGPLDVFLRKQKASVNAQWKFIVALQLARALNYLETKRLVHGNVCAKNVLVARPGLEPSCSPFVKLSDPGIALNVLSREGQPPHLKSNNLVKD</sequence>
<dbReference type="Gene3D" id="1.10.510.10">
    <property type="entry name" value="Transferase(Phosphotransferase) domain 1"/>
    <property type="match status" value="1"/>
</dbReference>
<comment type="caution">
    <text evidence="11">The sequence shown here is derived from an EMBL/GenBank/DDBJ whole genome shotgun (WGS) entry which is preliminary data.</text>
</comment>
<dbReference type="PRINTS" id="PR01823">
    <property type="entry name" value="JANUSKINASE"/>
</dbReference>
<dbReference type="Gene3D" id="6.10.140.250">
    <property type="match status" value="1"/>
</dbReference>
<keyword evidence="7" id="KW-0067">ATP-binding</keyword>
<keyword evidence="4 7" id="KW-0418">Kinase</keyword>
<feature type="domain" description="FERM" evidence="10">
    <location>
        <begin position="396"/>
        <end position="781"/>
    </location>
</feature>
<gene>
    <name evidence="11" type="ORF">AMECASPLE_010008</name>
</gene>
<keyword evidence="7" id="KW-0547">Nucleotide-binding</keyword>
<dbReference type="Pfam" id="PF08564">
    <property type="entry name" value="CDC37_C"/>
    <property type="match status" value="1"/>
</dbReference>
<evidence type="ECO:0000259" key="9">
    <source>
        <dbReference type="PROSITE" id="PS50011"/>
    </source>
</evidence>
<evidence type="ECO:0000256" key="5">
    <source>
        <dbReference type="ARBA" id="ARBA00022999"/>
    </source>
</evidence>
<dbReference type="InterPro" id="IPR038189">
    <property type="entry name" value="Cdc37_Hsp90-bd_sf"/>
</dbReference>
<dbReference type="SUPFAM" id="SSF56112">
    <property type="entry name" value="Protein kinase-like (PK-like)"/>
    <property type="match status" value="1"/>
</dbReference>
<dbReference type="Gene3D" id="1.20.58.610">
    <property type="entry name" value="Cdc37, Hsp90 binding domain"/>
    <property type="match status" value="1"/>
</dbReference>
<dbReference type="EC" id="2.7.10.2" evidence="7"/>
<dbReference type="PANTHER" id="PTHR45807">
    <property type="entry name" value="TYROSINE-PROTEIN KINASE HOPSCOTCH"/>
    <property type="match status" value="1"/>
</dbReference>
<dbReference type="Pfam" id="PF08565">
    <property type="entry name" value="CDC37_M"/>
    <property type="match status" value="1"/>
</dbReference>
<dbReference type="SMART" id="SM01070">
    <property type="entry name" value="CDC37_M"/>
    <property type="match status" value="1"/>
</dbReference>
<dbReference type="Gene3D" id="3.30.505.10">
    <property type="entry name" value="SH2 domain"/>
    <property type="match status" value="1"/>
</dbReference>
<keyword evidence="2 7" id="KW-0808">Transferase</keyword>
<keyword evidence="3" id="KW-0677">Repeat</keyword>
<name>A0ABV0YBR9_9TELE</name>
<evidence type="ECO:0000259" key="10">
    <source>
        <dbReference type="PROSITE" id="PS50057"/>
    </source>
</evidence>
<dbReference type="Pfam" id="PF03234">
    <property type="entry name" value="CDC37_N"/>
    <property type="match status" value="1"/>
</dbReference>
<dbReference type="Proteomes" id="UP001469553">
    <property type="component" value="Unassembled WGS sequence"/>
</dbReference>
<comment type="similarity">
    <text evidence="7">Belongs to the protein kinase superfamily. Tyr protein kinase family.</text>
</comment>
<keyword evidence="8" id="KW-0175">Coiled coil</keyword>
<dbReference type="InterPro" id="IPR019749">
    <property type="entry name" value="Band_41_domain"/>
</dbReference>
<dbReference type="InterPro" id="IPR011993">
    <property type="entry name" value="PH-like_dom_sf"/>
</dbReference>
<dbReference type="Pfam" id="PF18379">
    <property type="entry name" value="FERM_F1"/>
    <property type="match status" value="1"/>
</dbReference>
<dbReference type="InterPro" id="IPR001245">
    <property type="entry name" value="Ser-Thr/Tyr_kinase_cat_dom"/>
</dbReference>
<organism evidence="11 12">
    <name type="scientific">Ameca splendens</name>
    <dbReference type="NCBI Taxonomy" id="208324"/>
    <lineage>
        <taxon>Eukaryota</taxon>
        <taxon>Metazoa</taxon>
        <taxon>Chordata</taxon>
        <taxon>Craniata</taxon>
        <taxon>Vertebrata</taxon>
        <taxon>Euteleostomi</taxon>
        <taxon>Actinopterygii</taxon>
        <taxon>Neopterygii</taxon>
        <taxon>Teleostei</taxon>
        <taxon>Neoteleostei</taxon>
        <taxon>Acanthomorphata</taxon>
        <taxon>Ovalentaria</taxon>
        <taxon>Atherinomorphae</taxon>
        <taxon>Cyprinodontiformes</taxon>
        <taxon>Goodeidae</taxon>
        <taxon>Ameca</taxon>
    </lineage>
</organism>
<dbReference type="InterPro" id="IPR011009">
    <property type="entry name" value="Kinase-like_dom_sf"/>
</dbReference>
<dbReference type="InterPro" id="IPR013855">
    <property type="entry name" value="Cdc37_N_dom"/>
</dbReference>
<dbReference type="PROSITE" id="PS50057">
    <property type="entry name" value="FERM_3"/>
    <property type="match status" value="1"/>
</dbReference>
<feature type="coiled-coil region" evidence="8">
    <location>
        <begin position="56"/>
        <end position="116"/>
    </location>
</feature>
<dbReference type="Pfam" id="PF07714">
    <property type="entry name" value="PK_Tyr_Ser-Thr"/>
    <property type="match status" value="1"/>
</dbReference>
<keyword evidence="12" id="KW-1185">Reference proteome</keyword>
<dbReference type="Pfam" id="PF21990">
    <property type="entry name" value="SH2_1"/>
    <property type="match status" value="1"/>
</dbReference>
<dbReference type="InterPro" id="IPR016251">
    <property type="entry name" value="Tyr_kinase_non-rcpt_Jak/Tyk2"/>
</dbReference>
<dbReference type="SUPFAM" id="SSF50729">
    <property type="entry name" value="PH domain-like"/>
    <property type="match status" value="1"/>
</dbReference>
<evidence type="ECO:0000256" key="8">
    <source>
        <dbReference type="SAM" id="Coils"/>
    </source>
</evidence>
<evidence type="ECO:0000256" key="7">
    <source>
        <dbReference type="RuleBase" id="RU362096"/>
    </source>
</evidence>
<keyword evidence="5" id="KW-0727">SH2 domain</keyword>
<reference evidence="11 12" key="1">
    <citation type="submission" date="2021-06" db="EMBL/GenBank/DDBJ databases">
        <authorList>
            <person name="Palmer J.M."/>
        </authorList>
    </citation>
    <scope>NUCLEOTIDE SEQUENCE [LARGE SCALE GENOMIC DNA]</scope>
    <source>
        <strain evidence="11 12">AS_MEX2019</strain>
        <tissue evidence="11">Muscle</tissue>
    </source>
</reference>
<evidence type="ECO:0000256" key="1">
    <source>
        <dbReference type="ARBA" id="ARBA00022553"/>
    </source>
</evidence>
<dbReference type="SMART" id="SM00295">
    <property type="entry name" value="B41"/>
    <property type="match status" value="1"/>
</dbReference>
<dbReference type="PANTHER" id="PTHR45807:SF6">
    <property type="entry name" value="NON-RECEPTOR TYROSINE-PROTEIN KINASE TYK2"/>
    <property type="match status" value="1"/>
</dbReference>
<evidence type="ECO:0000256" key="3">
    <source>
        <dbReference type="ARBA" id="ARBA00022737"/>
    </source>
</evidence>
<keyword evidence="1" id="KW-0597">Phosphoprotein</keyword>
<dbReference type="InterPro" id="IPR000299">
    <property type="entry name" value="FERM_domain"/>
</dbReference>
<dbReference type="InterPro" id="IPR051286">
    <property type="entry name" value="JAK"/>
</dbReference>
<dbReference type="InterPro" id="IPR036860">
    <property type="entry name" value="SH2_dom_sf"/>
</dbReference>